<gene>
    <name evidence="2" type="ORF">V1264_000385</name>
</gene>
<evidence type="ECO:0000313" key="2">
    <source>
        <dbReference type="EMBL" id="KAK7114305.1"/>
    </source>
</evidence>
<dbReference type="Proteomes" id="UP001374579">
    <property type="component" value="Unassembled WGS sequence"/>
</dbReference>
<proteinExistence type="predicted"/>
<sequence length="209" mass="22478">MENRSSSEGSLSSFAADDVEGKSTDVLVEELAGDYSRFLSFDVAKEQGKFSESIETMLTKLEEFCGLVDMIRSDTSLCLSKTMPEIQSKCEEMEEMFDRIDCLESFVGVVKKDVTAMEESVGKAETELTSGTLIKKLSSLVTSKKSSSAKTTQKPQFTPPHIFHTERYLTSSDSADSTASASADTGSSAARSDSAEAEPAAEASAPETP</sequence>
<reference evidence="2 3" key="1">
    <citation type="submission" date="2024-02" db="EMBL/GenBank/DDBJ databases">
        <title>Chromosome-scale genome assembly of the rough periwinkle Littorina saxatilis.</title>
        <authorList>
            <person name="De Jode A."/>
            <person name="Faria R."/>
            <person name="Formenti G."/>
            <person name="Sims Y."/>
            <person name="Smith T.P."/>
            <person name="Tracey A."/>
            <person name="Wood J.M.D."/>
            <person name="Zagrodzka Z.B."/>
            <person name="Johannesson K."/>
            <person name="Butlin R.K."/>
            <person name="Leder E.H."/>
        </authorList>
    </citation>
    <scope>NUCLEOTIDE SEQUENCE [LARGE SCALE GENOMIC DNA]</scope>
    <source>
        <strain evidence="2">Snail1</strain>
        <tissue evidence="2">Muscle</tissue>
    </source>
</reference>
<keyword evidence="3" id="KW-1185">Reference proteome</keyword>
<protein>
    <recommendedName>
        <fullName evidence="4">Biogenesis of lysosome-related organelles complex 1 subunit 4</fullName>
    </recommendedName>
</protein>
<dbReference type="PANTHER" id="PTHR16230:SF3">
    <property type="entry name" value="BIOGENESIS OF LYSOSOMAL ORGANELLES COMPLEX-1, SUBUNIT 4, CAPPUCCINO"/>
    <property type="match status" value="1"/>
</dbReference>
<dbReference type="PANTHER" id="PTHR16230">
    <property type="entry name" value="CAPPUCCINO"/>
    <property type="match status" value="1"/>
</dbReference>
<evidence type="ECO:0000256" key="1">
    <source>
        <dbReference type="SAM" id="MobiDB-lite"/>
    </source>
</evidence>
<dbReference type="AlphaFoldDB" id="A0AAN9GPN2"/>
<comment type="caution">
    <text evidence="2">The sequence shown here is derived from an EMBL/GenBank/DDBJ whole genome shotgun (WGS) entry which is preliminary data.</text>
</comment>
<feature type="region of interest" description="Disordered" evidence="1">
    <location>
        <begin position="145"/>
        <end position="209"/>
    </location>
</feature>
<feature type="compositionally biased region" description="Low complexity" evidence="1">
    <location>
        <begin position="170"/>
        <end position="209"/>
    </location>
</feature>
<dbReference type="InterPro" id="IPR024857">
    <property type="entry name" value="Cappuccino"/>
</dbReference>
<evidence type="ECO:0000313" key="3">
    <source>
        <dbReference type="Proteomes" id="UP001374579"/>
    </source>
</evidence>
<organism evidence="2 3">
    <name type="scientific">Littorina saxatilis</name>
    <dbReference type="NCBI Taxonomy" id="31220"/>
    <lineage>
        <taxon>Eukaryota</taxon>
        <taxon>Metazoa</taxon>
        <taxon>Spiralia</taxon>
        <taxon>Lophotrochozoa</taxon>
        <taxon>Mollusca</taxon>
        <taxon>Gastropoda</taxon>
        <taxon>Caenogastropoda</taxon>
        <taxon>Littorinimorpha</taxon>
        <taxon>Littorinoidea</taxon>
        <taxon>Littorinidae</taxon>
        <taxon>Littorina</taxon>
    </lineage>
</organism>
<evidence type="ECO:0008006" key="4">
    <source>
        <dbReference type="Google" id="ProtNLM"/>
    </source>
</evidence>
<feature type="compositionally biased region" description="Low complexity" evidence="1">
    <location>
        <begin position="145"/>
        <end position="154"/>
    </location>
</feature>
<accession>A0AAN9GPN2</accession>
<dbReference type="GO" id="GO:0031083">
    <property type="term" value="C:BLOC-1 complex"/>
    <property type="evidence" value="ECO:0007669"/>
    <property type="project" value="TreeGrafter"/>
</dbReference>
<dbReference type="EMBL" id="JBAMIC010000001">
    <property type="protein sequence ID" value="KAK7114305.1"/>
    <property type="molecule type" value="Genomic_DNA"/>
</dbReference>
<name>A0AAN9GPN2_9CAEN</name>